<evidence type="ECO:0000256" key="2">
    <source>
        <dbReference type="ARBA" id="ARBA00022801"/>
    </source>
</evidence>
<dbReference type="EnsemblMetazoa" id="PPA03923.1">
    <property type="protein sequence ID" value="PPA03923.1"/>
    <property type="gene ID" value="WBGene00093477"/>
</dbReference>
<keyword evidence="2" id="KW-0378">Hydrolase</keyword>
<feature type="compositionally biased region" description="Low complexity" evidence="4">
    <location>
        <begin position="269"/>
        <end position="287"/>
    </location>
</feature>
<organism evidence="5 6">
    <name type="scientific">Pristionchus pacificus</name>
    <name type="common">Parasitic nematode worm</name>
    <dbReference type="NCBI Taxonomy" id="54126"/>
    <lineage>
        <taxon>Eukaryota</taxon>
        <taxon>Metazoa</taxon>
        <taxon>Ecdysozoa</taxon>
        <taxon>Nematoda</taxon>
        <taxon>Chromadorea</taxon>
        <taxon>Rhabditida</taxon>
        <taxon>Rhabditina</taxon>
        <taxon>Diplogasteromorpha</taxon>
        <taxon>Diplogasteroidea</taxon>
        <taxon>Neodiplogasteridae</taxon>
        <taxon>Pristionchus</taxon>
    </lineage>
</organism>
<dbReference type="InterPro" id="IPR052103">
    <property type="entry name" value="Dual_spec_Phospatases"/>
</dbReference>
<comment type="similarity">
    <text evidence="1">Belongs to the protein-tyrosine phosphatase family. Non-receptor class dual specificity subfamily.</text>
</comment>
<dbReference type="PROSITE" id="PS00383">
    <property type="entry name" value="TYR_PHOSPHATASE_1"/>
    <property type="match status" value="1"/>
</dbReference>
<reference evidence="5" key="2">
    <citation type="submission" date="2022-06" db="UniProtKB">
        <authorList>
            <consortium name="EnsemblMetazoa"/>
        </authorList>
    </citation>
    <scope>IDENTIFICATION</scope>
    <source>
        <strain evidence="5">PS312</strain>
    </source>
</reference>
<name>A0A2A6BKC3_PRIPA</name>
<dbReference type="SUPFAM" id="SSF52799">
    <property type="entry name" value="(Phosphotyrosine protein) phosphatases II"/>
    <property type="match status" value="1"/>
</dbReference>
<evidence type="ECO:0000256" key="4">
    <source>
        <dbReference type="SAM" id="MobiDB-lite"/>
    </source>
</evidence>
<dbReference type="OrthoDB" id="285418at2759"/>
<dbReference type="Pfam" id="PF00782">
    <property type="entry name" value="DSPc"/>
    <property type="match status" value="1"/>
</dbReference>
<dbReference type="InterPro" id="IPR000387">
    <property type="entry name" value="Tyr_Pase_dom"/>
</dbReference>
<accession>A0A2A6BKC3</accession>
<reference evidence="6" key="1">
    <citation type="journal article" date="2008" name="Nat. Genet.">
        <title>The Pristionchus pacificus genome provides a unique perspective on nematode lifestyle and parasitism.</title>
        <authorList>
            <person name="Dieterich C."/>
            <person name="Clifton S.W."/>
            <person name="Schuster L.N."/>
            <person name="Chinwalla A."/>
            <person name="Delehaunty K."/>
            <person name="Dinkelacker I."/>
            <person name="Fulton L."/>
            <person name="Fulton R."/>
            <person name="Godfrey J."/>
            <person name="Minx P."/>
            <person name="Mitreva M."/>
            <person name="Roeseler W."/>
            <person name="Tian H."/>
            <person name="Witte H."/>
            <person name="Yang S.P."/>
            <person name="Wilson R.K."/>
            <person name="Sommer R.J."/>
        </authorList>
    </citation>
    <scope>NUCLEOTIDE SEQUENCE [LARGE SCALE GENOMIC DNA]</scope>
    <source>
        <strain evidence="6">PS312</strain>
    </source>
</reference>
<keyword evidence="3" id="KW-0904">Protein phosphatase</keyword>
<sequence>MNSSHYRISPLHQISEIKSFLFLSGIAVIKPDPVGKLGITTIVNATTEENTPPVRGVDVVRIRVDDHPSANLGIHFHVISDKIKTVKDNGGKVLVHCMAGVSRSASLVLAYLVKHERMTLKQAYYYVKSVRPIIHPNLGFWKQLVDFERRLKGTPTVALVPTRLSPYPGKIKDQSPIIIYLPSVPDVYAEELREAERKDERDKERAAAVQERASATAKSLARTSPPFASLSLTRPSHSPSARISPLSTTSYRSTALSPTRTRIIPISRSTPSSLSRSMISSSSPSPSVRFAPRLTTTLY</sequence>
<dbReference type="AlphaFoldDB" id="A0A2A6BKC3"/>
<feature type="region of interest" description="Disordered" evidence="4">
    <location>
        <begin position="193"/>
        <end position="254"/>
    </location>
</feature>
<dbReference type="CDD" id="cd14514">
    <property type="entry name" value="DUSP14-like"/>
    <property type="match status" value="1"/>
</dbReference>
<evidence type="ECO:0000256" key="3">
    <source>
        <dbReference type="ARBA" id="ARBA00022912"/>
    </source>
</evidence>
<evidence type="ECO:0000313" key="5">
    <source>
        <dbReference type="EnsemblMetazoa" id="PPA03923.1"/>
    </source>
</evidence>
<proteinExistence type="inferred from homology"/>
<dbReference type="InterPro" id="IPR016130">
    <property type="entry name" value="Tyr_Pase_AS"/>
</dbReference>
<dbReference type="InterPro" id="IPR000340">
    <property type="entry name" value="Dual-sp_phosphatase_cat-dom"/>
</dbReference>
<feature type="region of interest" description="Disordered" evidence="4">
    <location>
        <begin position="269"/>
        <end position="288"/>
    </location>
</feature>
<dbReference type="PANTHER" id="PTHR45961">
    <property type="entry name" value="IP21249P"/>
    <property type="match status" value="1"/>
</dbReference>
<accession>A0A8R1Y5Q1</accession>
<feature type="compositionally biased region" description="Polar residues" evidence="4">
    <location>
        <begin position="230"/>
        <end position="254"/>
    </location>
</feature>
<dbReference type="InterPro" id="IPR020422">
    <property type="entry name" value="TYR_PHOSPHATASE_DUAL_dom"/>
</dbReference>
<dbReference type="GO" id="GO:0004721">
    <property type="term" value="F:phosphoprotein phosphatase activity"/>
    <property type="evidence" value="ECO:0007669"/>
    <property type="project" value="UniProtKB-KW"/>
</dbReference>
<gene>
    <name evidence="5" type="primary">WBGene00093477</name>
</gene>
<evidence type="ECO:0000313" key="6">
    <source>
        <dbReference type="Proteomes" id="UP000005239"/>
    </source>
</evidence>
<dbReference type="PROSITE" id="PS50054">
    <property type="entry name" value="TYR_PHOSPHATASE_DUAL"/>
    <property type="match status" value="1"/>
</dbReference>
<dbReference type="Gene3D" id="3.90.190.10">
    <property type="entry name" value="Protein tyrosine phosphatase superfamily"/>
    <property type="match status" value="1"/>
</dbReference>
<dbReference type="InterPro" id="IPR029021">
    <property type="entry name" value="Prot-tyrosine_phosphatase-like"/>
</dbReference>
<dbReference type="Proteomes" id="UP000005239">
    <property type="component" value="Unassembled WGS sequence"/>
</dbReference>
<dbReference type="PANTHER" id="PTHR45961:SF6">
    <property type="entry name" value="IP21249P"/>
    <property type="match status" value="1"/>
</dbReference>
<keyword evidence="6" id="KW-1185">Reference proteome</keyword>
<dbReference type="PROSITE" id="PS50056">
    <property type="entry name" value="TYR_PHOSPHATASE_2"/>
    <property type="match status" value="1"/>
</dbReference>
<dbReference type="SMART" id="SM00195">
    <property type="entry name" value="DSPc"/>
    <property type="match status" value="1"/>
</dbReference>
<protein>
    <submittedName>
        <fullName evidence="5">Uncharacterized protein</fullName>
    </submittedName>
</protein>
<feature type="compositionally biased region" description="Basic and acidic residues" evidence="4">
    <location>
        <begin position="193"/>
        <end position="206"/>
    </location>
</feature>
<evidence type="ECO:0000256" key="1">
    <source>
        <dbReference type="ARBA" id="ARBA00008601"/>
    </source>
</evidence>